<evidence type="ECO:0000259" key="1">
    <source>
        <dbReference type="Pfam" id="PF01425"/>
    </source>
</evidence>
<protein>
    <submittedName>
        <fullName evidence="2">Aspartyl-tRNA(Asn)/glutamyl-tRNA(Gln) amidotransferase subunit A</fullName>
        <ecNumber evidence="2">6.3.5.6</ecNumber>
        <ecNumber evidence="2">6.3.5.7</ecNumber>
    </submittedName>
</protein>
<dbReference type="Pfam" id="PF01425">
    <property type="entry name" value="Amidase"/>
    <property type="match status" value="1"/>
</dbReference>
<keyword evidence="3" id="KW-1185">Reference proteome</keyword>
<dbReference type="Proteomes" id="UP000553766">
    <property type="component" value="Unassembled WGS sequence"/>
</dbReference>
<dbReference type="InterPro" id="IPR020556">
    <property type="entry name" value="Amidase_CS"/>
</dbReference>
<dbReference type="EC" id="6.3.5.6" evidence="2"/>
<dbReference type="GO" id="GO:0050567">
    <property type="term" value="F:glutaminyl-tRNA synthase (glutamine-hydrolyzing) activity"/>
    <property type="evidence" value="ECO:0007669"/>
    <property type="project" value="UniProtKB-EC"/>
</dbReference>
<dbReference type="RefSeq" id="WP_246413513.1">
    <property type="nucleotide sequence ID" value="NZ_JACIJS010000001.1"/>
</dbReference>
<sequence length="442" mass="45485">MAWHEMTAADLGRGIAAGEIDPVALTEHFLTRAEADPITPRIYTTLTRDRAMAEAQAAATRAQAGTRRGPLDGVPISWKDLFDSAGTETMAGSQLLAGRVPDRDALVLQRATEAGMICLGKTHMSELAFSGLGVNPNTATAPNVNDPEAAPGGSSSGAAASVAFGLAAAGIGSDTGGSVRLPAAWNDLVGFKTTAGLVPLDGAVKLAPNFDTIGPLTRNVEDAALIHAVLAGDSAVNLTGADVSGMRFLVLETVALDDCHPTPAEAFITALDRIGQAGATISRGAIPEVAEAMTLSAPTIVAEAWAECGAVIETAPEKMFAPVRERFEAGKAFSASDYIRGWDRLHVLRAGFDAAIAGYDAVLLPSSAILPPNVEALLADPAFFTSENLMALRNTRIGNMMGCCGITIPTGVPSCGIMALGSGGTDRKMLRIGAAIEAALRP</sequence>
<dbReference type="GO" id="GO:0050566">
    <property type="term" value="F:asparaginyl-tRNA synthase (glutamine-hydrolyzing) activity"/>
    <property type="evidence" value="ECO:0007669"/>
    <property type="project" value="UniProtKB-EC"/>
</dbReference>
<accession>A0A840WGV3</accession>
<dbReference type="EC" id="6.3.5.7" evidence="2"/>
<reference evidence="2 3" key="1">
    <citation type="submission" date="2020-08" db="EMBL/GenBank/DDBJ databases">
        <title>Genomic Encyclopedia of Type Strains, Phase IV (KMG-IV): sequencing the most valuable type-strain genomes for metagenomic binning, comparative biology and taxonomic classification.</title>
        <authorList>
            <person name="Goeker M."/>
        </authorList>
    </citation>
    <scope>NUCLEOTIDE SEQUENCE [LARGE SCALE GENOMIC DNA]</scope>
    <source>
        <strain evidence="2 3">DSM 103377</strain>
    </source>
</reference>
<feature type="domain" description="Amidase" evidence="1">
    <location>
        <begin position="25"/>
        <end position="413"/>
    </location>
</feature>
<dbReference type="PROSITE" id="PS00571">
    <property type="entry name" value="AMIDASES"/>
    <property type="match status" value="1"/>
</dbReference>
<dbReference type="SUPFAM" id="SSF75304">
    <property type="entry name" value="Amidase signature (AS) enzymes"/>
    <property type="match status" value="1"/>
</dbReference>
<dbReference type="InterPro" id="IPR000120">
    <property type="entry name" value="Amidase"/>
</dbReference>
<keyword evidence="2" id="KW-0436">Ligase</keyword>
<dbReference type="PANTHER" id="PTHR11895:SF176">
    <property type="entry name" value="AMIDASE AMID-RELATED"/>
    <property type="match status" value="1"/>
</dbReference>
<organism evidence="2 3">
    <name type="scientific">Rubricella aquisinus</name>
    <dbReference type="NCBI Taxonomy" id="2028108"/>
    <lineage>
        <taxon>Bacteria</taxon>
        <taxon>Pseudomonadati</taxon>
        <taxon>Pseudomonadota</taxon>
        <taxon>Alphaproteobacteria</taxon>
        <taxon>Rhodobacterales</taxon>
        <taxon>Paracoccaceae</taxon>
        <taxon>Rubricella</taxon>
    </lineage>
</organism>
<dbReference type="InterPro" id="IPR036928">
    <property type="entry name" value="AS_sf"/>
</dbReference>
<dbReference type="GO" id="GO:0016740">
    <property type="term" value="F:transferase activity"/>
    <property type="evidence" value="ECO:0007669"/>
    <property type="project" value="UniProtKB-KW"/>
</dbReference>
<gene>
    <name evidence="2" type="ORF">FHS89_000357</name>
</gene>
<keyword evidence="2" id="KW-0808">Transferase</keyword>
<evidence type="ECO:0000313" key="2">
    <source>
        <dbReference type="EMBL" id="MBB5514359.1"/>
    </source>
</evidence>
<dbReference type="EMBL" id="JACIJS010000001">
    <property type="protein sequence ID" value="MBB5514359.1"/>
    <property type="molecule type" value="Genomic_DNA"/>
</dbReference>
<evidence type="ECO:0000313" key="3">
    <source>
        <dbReference type="Proteomes" id="UP000553766"/>
    </source>
</evidence>
<dbReference type="PANTHER" id="PTHR11895">
    <property type="entry name" value="TRANSAMIDASE"/>
    <property type="match status" value="1"/>
</dbReference>
<name>A0A840WGV3_9RHOB</name>
<dbReference type="Gene3D" id="3.90.1300.10">
    <property type="entry name" value="Amidase signature (AS) domain"/>
    <property type="match status" value="1"/>
</dbReference>
<dbReference type="AlphaFoldDB" id="A0A840WGV3"/>
<dbReference type="InterPro" id="IPR023631">
    <property type="entry name" value="Amidase_dom"/>
</dbReference>
<comment type="caution">
    <text evidence="2">The sequence shown here is derived from an EMBL/GenBank/DDBJ whole genome shotgun (WGS) entry which is preliminary data.</text>
</comment>
<proteinExistence type="predicted"/>